<protein>
    <submittedName>
        <fullName evidence="3">Alpha/beta hydrolase</fullName>
    </submittedName>
</protein>
<proteinExistence type="predicted"/>
<keyword evidence="1" id="KW-0472">Membrane</keyword>
<gene>
    <name evidence="3" type="ORF">ACFPOH_16515</name>
</gene>
<feature type="transmembrane region" description="Helical" evidence="1">
    <location>
        <begin position="12"/>
        <end position="32"/>
    </location>
</feature>
<accession>A0ABW0RIU7</accession>
<keyword evidence="3" id="KW-0378">Hydrolase</keyword>
<organism evidence="3 4">
    <name type="scientific">Ureibacillus suwonensis</name>
    <dbReference type="NCBI Taxonomy" id="313007"/>
    <lineage>
        <taxon>Bacteria</taxon>
        <taxon>Bacillati</taxon>
        <taxon>Bacillota</taxon>
        <taxon>Bacilli</taxon>
        <taxon>Bacillales</taxon>
        <taxon>Caryophanaceae</taxon>
        <taxon>Ureibacillus</taxon>
    </lineage>
</organism>
<dbReference type="GO" id="GO:0016787">
    <property type="term" value="F:hydrolase activity"/>
    <property type="evidence" value="ECO:0007669"/>
    <property type="project" value="UniProtKB-KW"/>
</dbReference>
<feature type="domain" description="Alpha/beta hydrolase fold-5" evidence="2">
    <location>
        <begin position="60"/>
        <end position="221"/>
    </location>
</feature>
<sequence length="244" mass="27304">MDKKKRRKKRWLIVAVVVLVVLLIAAFIYTPALPEVAKIADQMENVGGDLYFYGESDVGFIIYPGAKADERSYAYIAQQINKEGHTVIIPNIPLHMAVYGPKQGLEIMEDNPEIEKWFLIGHSLGGLPISQIAAEQPEKLEGIAFVASLMFLDLSCTDISAIRITAEHDGVMPDKMMESNLNYLPENSISVMIEGANHNQFGAYWHPGFDGKATITWKEQQDQMIALILDFFNEQINGESEVSE</sequence>
<dbReference type="RefSeq" id="WP_390310690.1">
    <property type="nucleotide sequence ID" value="NZ_JBHSNQ010000193.1"/>
</dbReference>
<dbReference type="Gene3D" id="3.40.50.1820">
    <property type="entry name" value="alpha/beta hydrolase"/>
    <property type="match status" value="1"/>
</dbReference>
<evidence type="ECO:0000256" key="1">
    <source>
        <dbReference type="SAM" id="Phobius"/>
    </source>
</evidence>
<dbReference type="EMBL" id="JBHSNQ010000193">
    <property type="protein sequence ID" value="MFC5543315.1"/>
    <property type="molecule type" value="Genomic_DNA"/>
</dbReference>
<dbReference type="InterPro" id="IPR029059">
    <property type="entry name" value="AB_hydrolase_5"/>
</dbReference>
<evidence type="ECO:0000259" key="2">
    <source>
        <dbReference type="Pfam" id="PF12695"/>
    </source>
</evidence>
<keyword evidence="4" id="KW-1185">Reference proteome</keyword>
<keyword evidence="1" id="KW-1133">Transmembrane helix</keyword>
<reference evidence="4" key="1">
    <citation type="journal article" date="2019" name="Int. J. Syst. Evol. Microbiol.">
        <title>The Global Catalogue of Microorganisms (GCM) 10K type strain sequencing project: providing services to taxonomists for standard genome sequencing and annotation.</title>
        <authorList>
            <consortium name="The Broad Institute Genomics Platform"/>
            <consortium name="The Broad Institute Genome Sequencing Center for Infectious Disease"/>
            <person name="Wu L."/>
            <person name="Ma J."/>
        </authorList>
    </citation>
    <scope>NUCLEOTIDE SEQUENCE [LARGE SCALE GENOMIC DNA]</scope>
    <source>
        <strain evidence="4">CCUG 56331</strain>
    </source>
</reference>
<name>A0ABW0RIU7_9BACL</name>
<evidence type="ECO:0000313" key="4">
    <source>
        <dbReference type="Proteomes" id="UP001595978"/>
    </source>
</evidence>
<keyword evidence="1" id="KW-0812">Transmembrane</keyword>
<comment type="caution">
    <text evidence="3">The sequence shown here is derived from an EMBL/GenBank/DDBJ whole genome shotgun (WGS) entry which is preliminary data.</text>
</comment>
<dbReference type="Proteomes" id="UP001595978">
    <property type="component" value="Unassembled WGS sequence"/>
</dbReference>
<dbReference type="InterPro" id="IPR029058">
    <property type="entry name" value="AB_hydrolase_fold"/>
</dbReference>
<evidence type="ECO:0000313" key="3">
    <source>
        <dbReference type="EMBL" id="MFC5543315.1"/>
    </source>
</evidence>
<dbReference type="SUPFAM" id="SSF53474">
    <property type="entry name" value="alpha/beta-Hydrolases"/>
    <property type="match status" value="1"/>
</dbReference>
<dbReference type="Pfam" id="PF12695">
    <property type="entry name" value="Abhydrolase_5"/>
    <property type="match status" value="1"/>
</dbReference>